<dbReference type="PIRSF" id="PIRSF001434">
    <property type="entry name" value="CGS"/>
    <property type="match status" value="1"/>
</dbReference>
<gene>
    <name evidence="5" type="ORF">ACFSR1_03910</name>
</gene>
<dbReference type="PROSITE" id="PS00868">
    <property type="entry name" value="CYS_MET_METAB_PP"/>
    <property type="match status" value="1"/>
</dbReference>
<dbReference type="Proteomes" id="UP001597319">
    <property type="component" value="Unassembled WGS sequence"/>
</dbReference>
<name>A0ABW5LA72_9FLAO</name>
<dbReference type="SUPFAM" id="SSF53383">
    <property type="entry name" value="PLP-dependent transferases"/>
    <property type="match status" value="1"/>
</dbReference>
<evidence type="ECO:0000256" key="2">
    <source>
        <dbReference type="ARBA" id="ARBA00009077"/>
    </source>
</evidence>
<evidence type="ECO:0000313" key="6">
    <source>
        <dbReference type="Proteomes" id="UP001597319"/>
    </source>
</evidence>
<sequence length="374" mass="41314">MKTETLAIKTSKEQNEGIHPVSSPLYLSTTFLRNEDGSFSDGFRYSRLDNPNRRDLERTLAILEKGKVAVTFSSGMAAVHALFQSLSTGDHIILPDDVFFNVKMLAKDIFQRWGLSFSLVDVTDEEALIKVITEKTKLIWLETPSNPQMKITNIKKITAFAQANKIMVAVDNTWPTPILSNPLEMGADVVMHSTTKYFGGHSDVMGGCLIFKTHNNISNKSRQIQLLSGAVPSPFDCWLLSRGIKTMPLRVKSQSASALRIAKYLCSHPKIESVFYPGLPEHPHHHIAKTQMKNGYGSMIAVLINGSGDNAITVSNNLKLFTKATSLGGVESLVEHRKSVEGINSLTPNNLLRISIGLEHADDLIDDLNQALKD</sequence>
<dbReference type="CDD" id="cd00614">
    <property type="entry name" value="CGS_like"/>
    <property type="match status" value="1"/>
</dbReference>
<evidence type="ECO:0000256" key="3">
    <source>
        <dbReference type="ARBA" id="ARBA00022898"/>
    </source>
</evidence>
<keyword evidence="6" id="KW-1185">Reference proteome</keyword>
<reference evidence="6" key="1">
    <citation type="journal article" date="2019" name="Int. J. Syst. Evol. Microbiol.">
        <title>The Global Catalogue of Microorganisms (GCM) 10K type strain sequencing project: providing services to taxonomists for standard genome sequencing and annotation.</title>
        <authorList>
            <consortium name="The Broad Institute Genomics Platform"/>
            <consortium name="The Broad Institute Genome Sequencing Center for Infectious Disease"/>
            <person name="Wu L."/>
            <person name="Ma J."/>
        </authorList>
    </citation>
    <scope>NUCLEOTIDE SEQUENCE [LARGE SCALE GENOMIC DNA]</scope>
    <source>
        <strain evidence="6">KCTC 52274</strain>
    </source>
</reference>
<dbReference type="PANTHER" id="PTHR11808:SF15">
    <property type="entry name" value="CYSTATHIONINE GAMMA-LYASE"/>
    <property type="match status" value="1"/>
</dbReference>
<accession>A0ABW5LA72</accession>
<dbReference type="InterPro" id="IPR015421">
    <property type="entry name" value="PyrdxlP-dep_Trfase_major"/>
</dbReference>
<evidence type="ECO:0000256" key="4">
    <source>
        <dbReference type="RuleBase" id="RU362118"/>
    </source>
</evidence>
<dbReference type="Gene3D" id="3.90.1150.10">
    <property type="entry name" value="Aspartate Aminotransferase, domain 1"/>
    <property type="match status" value="1"/>
</dbReference>
<evidence type="ECO:0000313" key="5">
    <source>
        <dbReference type="EMBL" id="MFD2561803.1"/>
    </source>
</evidence>
<dbReference type="EMBL" id="JBHULE010000004">
    <property type="protein sequence ID" value="MFD2561803.1"/>
    <property type="molecule type" value="Genomic_DNA"/>
</dbReference>
<keyword evidence="3 4" id="KW-0663">Pyridoxal phosphate</keyword>
<protein>
    <submittedName>
        <fullName evidence="5">Trans-sulfuration enzyme family protein</fullName>
    </submittedName>
</protein>
<organism evidence="5 6">
    <name type="scientific">Aquimarina rubra</name>
    <dbReference type="NCBI Taxonomy" id="1920033"/>
    <lineage>
        <taxon>Bacteria</taxon>
        <taxon>Pseudomonadati</taxon>
        <taxon>Bacteroidota</taxon>
        <taxon>Flavobacteriia</taxon>
        <taxon>Flavobacteriales</taxon>
        <taxon>Flavobacteriaceae</taxon>
        <taxon>Aquimarina</taxon>
    </lineage>
</organism>
<comment type="caution">
    <text evidence="5">The sequence shown here is derived from an EMBL/GenBank/DDBJ whole genome shotgun (WGS) entry which is preliminary data.</text>
</comment>
<dbReference type="InterPro" id="IPR015424">
    <property type="entry name" value="PyrdxlP-dep_Trfase"/>
</dbReference>
<proteinExistence type="inferred from homology"/>
<dbReference type="Gene3D" id="3.40.640.10">
    <property type="entry name" value="Type I PLP-dependent aspartate aminotransferase-like (Major domain)"/>
    <property type="match status" value="1"/>
</dbReference>
<comment type="cofactor">
    <cofactor evidence="1 4">
        <name>pyridoxal 5'-phosphate</name>
        <dbReference type="ChEBI" id="CHEBI:597326"/>
    </cofactor>
</comment>
<dbReference type="Pfam" id="PF01053">
    <property type="entry name" value="Cys_Met_Meta_PP"/>
    <property type="match status" value="1"/>
</dbReference>
<dbReference type="PANTHER" id="PTHR11808">
    <property type="entry name" value="TRANS-SULFURATION ENZYME FAMILY MEMBER"/>
    <property type="match status" value="1"/>
</dbReference>
<evidence type="ECO:0000256" key="1">
    <source>
        <dbReference type="ARBA" id="ARBA00001933"/>
    </source>
</evidence>
<dbReference type="InterPro" id="IPR054542">
    <property type="entry name" value="Cys_met_metab_PP"/>
</dbReference>
<comment type="similarity">
    <text evidence="2 4">Belongs to the trans-sulfuration enzymes family.</text>
</comment>
<dbReference type="InterPro" id="IPR015422">
    <property type="entry name" value="PyrdxlP-dep_Trfase_small"/>
</dbReference>
<dbReference type="RefSeq" id="WP_378289841.1">
    <property type="nucleotide sequence ID" value="NZ_JBHULE010000004.1"/>
</dbReference>
<dbReference type="InterPro" id="IPR000277">
    <property type="entry name" value="Cys/Met-Metab_PyrdxlP-dep_enz"/>
</dbReference>